<gene>
    <name evidence="1" type="ORF">C8N45_12531</name>
</gene>
<dbReference type="EMBL" id="QBUD01000025">
    <property type="protein sequence ID" value="PUB09810.1"/>
    <property type="molecule type" value="Genomic_DNA"/>
</dbReference>
<protein>
    <submittedName>
        <fullName evidence="1">Uncharacterized protein</fullName>
    </submittedName>
</protein>
<evidence type="ECO:0000313" key="2">
    <source>
        <dbReference type="Proteomes" id="UP000244523"/>
    </source>
</evidence>
<organism evidence="1 2">
    <name type="scientific">Yoonia sediminilitoris</name>
    <dbReference type="NCBI Taxonomy" id="1286148"/>
    <lineage>
        <taxon>Bacteria</taxon>
        <taxon>Pseudomonadati</taxon>
        <taxon>Pseudomonadota</taxon>
        <taxon>Alphaproteobacteria</taxon>
        <taxon>Rhodobacterales</taxon>
        <taxon>Paracoccaceae</taxon>
        <taxon>Yoonia</taxon>
    </lineage>
</organism>
<accession>A0A2T6K5A3</accession>
<keyword evidence="2" id="KW-1185">Reference proteome</keyword>
<proteinExistence type="predicted"/>
<sequence length="35" mass="3803">MKSLGALQKPSFVFQNNAKKKMPIGGTSFEFLTGV</sequence>
<evidence type="ECO:0000313" key="1">
    <source>
        <dbReference type="EMBL" id="PUB09810.1"/>
    </source>
</evidence>
<dbReference type="Proteomes" id="UP000244523">
    <property type="component" value="Unassembled WGS sequence"/>
</dbReference>
<reference evidence="1 2" key="1">
    <citation type="submission" date="2018-04" db="EMBL/GenBank/DDBJ databases">
        <title>Genomic Encyclopedia of Archaeal and Bacterial Type Strains, Phase II (KMG-II): from individual species to whole genera.</title>
        <authorList>
            <person name="Goeker M."/>
        </authorList>
    </citation>
    <scope>NUCLEOTIDE SEQUENCE [LARGE SCALE GENOMIC DNA]</scope>
    <source>
        <strain evidence="1 2">DSM 29955</strain>
    </source>
</reference>
<name>A0A2T6K5A3_9RHOB</name>
<comment type="caution">
    <text evidence="1">The sequence shown here is derived from an EMBL/GenBank/DDBJ whole genome shotgun (WGS) entry which is preliminary data.</text>
</comment>
<dbReference type="AlphaFoldDB" id="A0A2T6K5A3"/>